<dbReference type="InterPro" id="IPR012334">
    <property type="entry name" value="Pectin_lyas_fold"/>
</dbReference>
<organism evidence="3">
    <name type="scientific">Caudovirales sp. ctTqA28</name>
    <dbReference type="NCBI Taxonomy" id="2826775"/>
    <lineage>
        <taxon>Viruses</taxon>
        <taxon>Duplodnaviria</taxon>
        <taxon>Heunggongvirae</taxon>
        <taxon>Uroviricota</taxon>
        <taxon>Caudoviricetes</taxon>
    </lineage>
</organism>
<dbReference type="SUPFAM" id="SSF51126">
    <property type="entry name" value="Pectin lyase-like"/>
    <property type="match status" value="1"/>
</dbReference>
<evidence type="ECO:0000256" key="2">
    <source>
        <dbReference type="ARBA" id="ARBA00022844"/>
    </source>
</evidence>
<dbReference type="GO" id="GO:0051701">
    <property type="term" value="P:biological process involved in interaction with host"/>
    <property type="evidence" value="ECO:0007669"/>
    <property type="project" value="UniProtKB-ARBA"/>
</dbReference>
<evidence type="ECO:0000256" key="1">
    <source>
        <dbReference type="ARBA" id="ARBA00004328"/>
    </source>
</evidence>
<sequence length="501" mass="54883">MPKLTRVTSTLSIAKGLLAGAVDRILQDKLYDTVNVRDYGKNDDLVKNISGVLGRDGSTLKLSGFHSKGDGGGGEFYWDSTLPKTMHNGATHIDPSKLFPLDWSVAGQRNEWFNNTQDGTGLWVRTDTDKLSLKWFGAIGNGSFDNKESINKFIDVWIRGKVAGYIPAGVYFTTDRVLIPVHMNPERICPELYGDGCYTSKIHSTTTVEPVFHIYGSSAGPDHFQGKFSRVGFTCDVPGIGMSIGLGDFSDNHGNYTMEQCFVANFNSTSSPVAISLQLNWLFDCHFENTVVVGKPNFGTALQMRMCHFCHFSGGSYSNARNGVLIDGFSYNVTFDTPDLENINFAFYIDNNAAEYIVVNNPYMDIWQPTSMTYPANSYPIYVGGINAGGLTVTTPRCGRTQSEMYPNAGFISPSSLAWNSIFIKGRLRGQVSPAMPASDAAYTNKTGQVQRIRIQGSVTTVFVNGGDTGTGVGEYILNPGELIAVRYSGTTPTWYWTALV</sequence>
<dbReference type="Gene3D" id="2.160.20.10">
    <property type="entry name" value="Single-stranded right-handed beta-helix, Pectin lyase-like"/>
    <property type="match status" value="1"/>
</dbReference>
<reference evidence="3" key="1">
    <citation type="journal article" date="2021" name="Proc. Natl. Acad. Sci. U.S.A.">
        <title>A Catalog of Tens of Thousands of Viruses from Human Metagenomes Reveals Hidden Associations with Chronic Diseases.</title>
        <authorList>
            <person name="Tisza M.J."/>
            <person name="Buck C.B."/>
        </authorList>
    </citation>
    <scope>NUCLEOTIDE SEQUENCE</scope>
    <source>
        <strain evidence="3">CtTqA28</strain>
    </source>
</reference>
<keyword evidence="2" id="KW-0946">Virion</keyword>
<proteinExistence type="predicted"/>
<evidence type="ECO:0000313" key="3">
    <source>
        <dbReference type="EMBL" id="DAD80279.1"/>
    </source>
</evidence>
<dbReference type="GO" id="GO:0044423">
    <property type="term" value="C:virion component"/>
    <property type="evidence" value="ECO:0007669"/>
    <property type="project" value="UniProtKB-KW"/>
</dbReference>
<name>A0A8S5MDX3_9CAUD</name>
<accession>A0A8S5MDX3</accession>
<protein>
    <submittedName>
        <fullName evidence="3">Tail fiber protein</fullName>
    </submittedName>
</protein>
<dbReference type="GO" id="GO:0019058">
    <property type="term" value="P:viral life cycle"/>
    <property type="evidence" value="ECO:0007669"/>
    <property type="project" value="UniProtKB-ARBA"/>
</dbReference>
<dbReference type="InterPro" id="IPR011050">
    <property type="entry name" value="Pectin_lyase_fold/virulence"/>
</dbReference>
<dbReference type="EMBL" id="BK014882">
    <property type="protein sequence ID" value="DAD80279.1"/>
    <property type="molecule type" value="Genomic_DNA"/>
</dbReference>
<comment type="subcellular location">
    <subcellularLocation>
        <location evidence="1">Virion</location>
    </subcellularLocation>
</comment>